<dbReference type="Proteomes" id="UP000663846">
    <property type="component" value="Unassembled WGS sequence"/>
</dbReference>
<reference evidence="3" key="1">
    <citation type="submission" date="2021-01" db="EMBL/GenBank/DDBJ databases">
        <authorList>
            <person name="Kaushik A."/>
        </authorList>
    </citation>
    <scope>NUCLEOTIDE SEQUENCE</scope>
    <source>
        <strain evidence="3">AG1-1C</strain>
    </source>
</reference>
<feature type="region of interest" description="Disordered" evidence="1">
    <location>
        <begin position="181"/>
        <end position="203"/>
    </location>
</feature>
<dbReference type="AlphaFoldDB" id="A0A8H3GLW3"/>
<dbReference type="InterPro" id="IPR001810">
    <property type="entry name" value="F-box_dom"/>
</dbReference>
<dbReference type="InterPro" id="IPR036047">
    <property type="entry name" value="F-box-like_dom_sf"/>
</dbReference>
<evidence type="ECO:0000313" key="3">
    <source>
        <dbReference type="EMBL" id="CAE6455683.1"/>
    </source>
</evidence>
<evidence type="ECO:0000259" key="2">
    <source>
        <dbReference type="Pfam" id="PF12937"/>
    </source>
</evidence>
<comment type="caution">
    <text evidence="3">The sequence shown here is derived from an EMBL/GenBank/DDBJ whole genome shotgun (WGS) entry which is preliminary data.</text>
</comment>
<dbReference type="Gene3D" id="1.20.1280.50">
    <property type="match status" value="1"/>
</dbReference>
<gene>
    <name evidence="3" type="ORF">RDB_LOCUS151803</name>
</gene>
<organism evidence="3 4">
    <name type="scientific">Rhizoctonia solani</name>
    <dbReference type="NCBI Taxonomy" id="456999"/>
    <lineage>
        <taxon>Eukaryota</taxon>
        <taxon>Fungi</taxon>
        <taxon>Dikarya</taxon>
        <taxon>Basidiomycota</taxon>
        <taxon>Agaricomycotina</taxon>
        <taxon>Agaricomycetes</taxon>
        <taxon>Cantharellales</taxon>
        <taxon>Ceratobasidiaceae</taxon>
        <taxon>Rhizoctonia</taxon>
    </lineage>
</organism>
<dbReference type="SUPFAM" id="SSF81383">
    <property type="entry name" value="F-box domain"/>
    <property type="match status" value="1"/>
</dbReference>
<dbReference type="EMBL" id="CAJMWS010000624">
    <property type="protein sequence ID" value="CAE6455683.1"/>
    <property type="molecule type" value="Genomic_DNA"/>
</dbReference>
<sequence length="589" mass="66980">MVQELVAAGDQLCSSLDRYVRACSSTRAACLSGGRLDDSPELRKSLEKQSNDIMSHITKLEDARAAVQAVRSNIPKLTPINDLPVEILARIFHLFLPDQSCLVQRGYTGKITKIKYPLYPDTLAQVCSYWRQIAVASPELWTHIDIVLDHPLNPGLFARAKVYATRAGRLPLEIHISDPGSEREKTQFQATQDGGTTTRGNRSKLSHEWEDLHDFKIFTSDIVPIKTLELDLCIYDRIREIYYSLLEYFFAHCEGGVLTKYIVRRNPGWVISCPFIEPAETPHSRDGALLAVPIRHLDDVWFRISSIRANALYPHWKSKIYHGLVELYIDKEIPEISESQLVNILRSSPNLQVFHFDALLEAITDHEIIDPVYLEDLRELKLVLRCDSEATSASRILQYIAPGSKPLQLSVANAEEWDIANFFSRANVTRFYGWGVSDMIPILSQCRLLEVLVLNEQDLGTQNLNSVIDRSFDSDDSDGGVAITYTSRPSSSTRINTLYLLWYSHFVFEQLQAVVEKHSVQRLIIYYGRLSYQTDEGRVLCNNTRNIRAKLSTITSCPHIEYHPNGYPDSYLDGNPNDTDAWIRDASRS</sequence>
<feature type="compositionally biased region" description="Polar residues" evidence="1">
    <location>
        <begin position="187"/>
        <end position="200"/>
    </location>
</feature>
<proteinExistence type="predicted"/>
<evidence type="ECO:0000256" key="1">
    <source>
        <dbReference type="SAM" id="MobiDB-lite"/>
    </source>
</evidence>
<name>A0A8H3GLW3_9AGAM</name>
<feature type="domain" description="F-box" evidence="2">
    <location>
        <begin position="80"/>
        <end position="146"/>
    </location>
</feature>
<dbReference type="Pfam" id="PF12937">
    <property type="entry name" value="F-box-like"/>
    <property type="match status" value="1"/>
</dbReference>
<protein>
    <recommendedName>
        <fullName evidence="2">F-box domain-containing protein</fullName>
    </recommendedName>
</protein>
<evidence type="ECO:0000313" key="4">
    <source>
        <dbReference type="Proteomes" id="UP000663846"/>
    </source>
</evidence>
<accession>A0A8H3GLW3</accession>